<dbReference type="GO" id="GO:0006351">
    <property type="term" value="P:DNA-templated transcription"/>
    <property type="evidence" value="ECO:0007669"/>
    <property type="project" value="TreeGrafter"/>
</dbReference>
<dbReference type="EMBL" id="UGYN01000002">
    <property type="protein sequence ID" value="SUI62118.1"/>
    <property type="molecule type" value="Genomic_DNA"/>
</dbReference>
<evidence type="ECO:0000256" key="1">
    <source>
        <dbReference type="ARBA" id="ARBA00009437"/>
    </source>
</evidence>
<dbReference type="InterPro" id="IPR036390">
    <property type="entry name" value="WH_DNA-bd_sf"/>
</dbReference>
<dbReference type="FunFam" id="1.10.10.10:FF:000001">
    <property type="entry name" value="LysR family transcriptional regulator"/>
    <property type="match status" value="1"/>
</dbReference>
<dbReference type="PROSITE" id="PS50931">
    <property type="entry name" value="HTH_LYSR"/>
    <property type="match status" value="1"/>
</dbReference>
<protein>
    <submittedName>
        <fullName evidence="7">D-malate degradation protein R</fullName>
    </submittedName>
</protein>
<dbReference type="CDD" id="cd08476">
    <property type="entry name" value="PBP2_CrgA_like_7"/>
    <property type="match status" value="1"/>
</dbReference>
<dbReference type="Gene3D" id="3.40.190.290">
    <property type="match status" value="1"/>
</dbReference>
<keyword evidence="3" id="KW-0805">Transcription regulation</keyword>
<evidence type="ECO:0000256" key="5">
    <source>
        <dbReference type="ARBA" id="ARBA00023163"/>
    </source>
</evidence>
<dbReference type="Pfam" id="PF00126">
    <property type="entry name" value="HTH_1"/>
    <property type="match status" value="1"/>
</dbReference>
<evidence type="ECO:0000313" key="8">
    <source>
        <dbReference type="Proteomes" id="UP000255529"/>
    </source>
</evidence>
<dbReference type="PANTHER" id="PTHR30537">
    <property type="entry name" value="HTH-TYPE TRANSCRIPTIONAL REGULATOR"/>
    <property type="match status" value="1"/>
</dbReference>
<dbReference type="AlphaFoldDB" id="A0A2X2H5G5"/>
<dbReference type="PRINTS" id="PR00039">
    <property type="entry name" value="HTHLYSR"/>
</dbReference>
<dbReference type="GeneID" id="74953158"/>
<dbReference type="InterPro" id="IPR058163">
    <property type="entry name" value="LysR-type_TF_proteobact-type"/>
</dbReference>
<dbReference type="Proteomes" id="UP000255529">
    <property type="component" value="Unassembled WGS sequence"/>
</dbReference>
<feature type="domain" description="HTH lysR-type" evidence="6">
    <location>
        <begin position="1"/>
        <end position="59"/>
    </location>
</feature>
<dbReference type="PANTHER" id="PTHR30537:SF72">
    <property type="entry name" value="LYSR FAMILY TRANSCRIPTIONAL REGULATOR"/>
    <property type="match status" value="1"/>
</dbReference>
<comment type="similarity">
    <text evidence="1">Belongs to the LysR transcriptional regulatory family.</text>
</comment>
<evidence type="ECO:0000259" key="6">
    <source>
        <dbReference type="PROSITE" id="PS50931"/>
    </source>
</evidence>
<keyword evidence="2" id="KW-0678">Repressor</keyword>
<dbReference type="SUPFAM" id="SSF53850">
    <property type="entry name" value="Periplasmic binding protein-like II"/>
    <property type="match status" value="1"/>
</dbReference>
<gene>
    <name evidence="7" type="primary">dmlR_12</name>
    <name evidence="7" type="ORF">NCTC11544_02355</name>
</gene>
<name>A0A2X2H5G5_9GAMM</name>
<accession>A0A2X2H5G5</accession>
<dbReference type="GO" id="GO:0043565">
    <property type="term" value="F:sequence-specific DNA binding"/>
    <property type="evidence" value="ECO:0007669"/>
    <property type="project" value="TreeGrafter"/>
</dbReference>
<dbReference type="RefSeq" id="WP_112363665.1">
    <property type="nucleotide sequence ID" value="NZ_CAMIRZ010000007.1"/>
</dbReference>
<dbReference type="SUPFAM" id="SSF46785">
    <property type="entry name" value="Winged helix' DNA-binding domain"/>
    <property type="match status" value="1"/>
</dbReference>
<evidence type="ECO:0000256" key="2">
    <source>
        <dbReference type="ARBA" id="ARBA00022491"/>
    </source>
</evidence>
<keyword evidence="4" id="KW-0238">DNA-binding</keyword>
<dbReference type="Pfam" id="PF03466">
    <property type="entry name" value="LysR_substrate"/>
    <property type="match status" value="1"/>
</dbReference>
<dbReference type="InterPro" id="IPR036388">
    <property type="entry name" value="WH-like_DNA-bd_sf"/>
</dbReference>
<evidence type="ECO:0000313" key="7">
    <source>
        <dbReference type="EMBL" id="SUI62118.1"/>
    </source>
</evidence>
<proteinExistence type="inferred from homology"/>
<dbReference type="GO" id="GO:0003700">
    <property type="term" value="F:DNA-binding transcription factor activity"/>
    <property type="evidence" value="ECO:0007669"/>
    <property type="project" value="InterPro"/>
</dbReference>
<organism evidence="7 8">
    <name type="scientific">Serratia quinivorans</name>
    <dbReference type="NCBI Taxonomy" id="137545"/>
    <lineage>
        <taxon>Bacteria</taxon>
        <taxon>Pseudomonadati</taxon>
        <taxon>Pseudomonadota</taxon>
        <taxon>Gammaproteobacteria</taxon>
        <taxon>Enterobacterales</taxon>
        <taxon>Yersiniaceae</taxon>
        <taxon>Serratia</taxon>
    </lineage>
</organism>
<sequence length="297" mass="33086">MDSLSGLLAFVRAAELHSFVAAGERLGISASAVGKSVARLEESLGVRLFNRSTRRINLTEEGALFFERCQRIVSEIENAEAEMARISDAPRGKLRVSMPAIGYRMLVPLLADFSELYPEVELDVDFNDRMVDLIAEGIDVAVRSGDLADSRLMARRLGPFRLILAGAPEYFQRRGMPQVPEDLLSHACLRYRYPGGQQLQEWTLFADGEPVSLRVPVTLSCNSIEALIHATQEGLGIAYLPDFTLCQAVNAGRLTAVLDQYTQEQGFFSALWPSSRHMLPKVRVFVDYLAQHMLPLR</sequence>
<evidence type="ECO:0000256" key="4">
    <source>
        <dbReference type="ARBA" id="ARBA00023125"/>
    </source>
</evidence>
<dbReference type="InterPro" id="IPR005119">
    <property type="entry name" value="LysR_subst-bd"/>
</dbReference>
<evidence type="ECO:0000256" key="3">
    <source>
        <dbReference type="ARBA" id="ARBA00023015"/>
    </source>
</evidence>
<keyword evidence="5" id="KW-0804">Transcription</keyword>
<reference evidence="7 8" key="1">
    <citation type="submission" date="2018-06" db="EMBL/GenBank/DDBJ databases">
        <authorList>
            <consortium name="Pathogen Informatics"/>
            <person name="Doyle S."/>
        </authorList>
    </citation>
    <scope>NUCLEOTIDE SEQUENCE [LARGE SCALE GENOMIC DNA]</scope>
    <source>
        <strain evidence="7 8">NCTC11544</strain>
    </source>
</reference>
<dbReference type="InterPro" id="IPR000847">
    <property type="entry name" value="LysR_HTH_N"/>
</dbReference>
<dbReference type="Gene3D" id="1.10.10.10">
    <property type="entry name" value="Winged helix-like DNA-binding domain superfamily/Winged helix DNA-binding domain"/>
    <property type="match status" value="1"/>
</dbReference>